<dbReference type="GeneID" id="29557188"/>
<gene>
    <name evidence="2" type="ORF">AA14337_3376</name>
</gene>
<reference evidence="2" key="1">
    <citation type="submission" date="2013-04" db="EMBL/GenBank/DDBJ databases">
        <title>The genome sequencing project of 58 acetic acid bacteria.</title>
        <authorList>
            <person name="Okamoto-Kainuma A."/>
            <person name="Ishikawa M."/>
            <person name="Umino S."/>
            <person name="Koizumi Y."/>
            <person name="Shiwa Y."/>
            <person name="Yoshikawa H."/>
            <person name="Matsutani M."/>
            <person name="Matsushita K."/>
        </authorList>
    </citation>
    <scope>NUCLEOTIDE SEQUENCE</scope>
    <source>
        <strain evidence="2">DSM 14337</strain>
    </source>
</reference>
<evidence type="ECO:0000313" key="3">
    <source>
        <dbReference type="Proteomes" id="UP001065047"/>
    </source>
</evidence>
<protein>
    <submittedName>
        <fullName evidence="2">Uncharacterized protein</fullName>
    </submittedName>
</protein>
<dbReference type="Proteomes" id="UP001065047">
    <property type="component" value="Unassembled WGS sequence"/>
</dbReference>
<feature type="region of interest" description="Disordered" evidence="1">
    <location>
        <begin position="33"/>
        <end position="55"/>
    </location>
</feature>
<comment type="caution">
    <text evidence="2">The sequence shown here is derived from an EMBL/GenBank/DDBJ whole genome shotgun (WGS) entry which is preliminary data.</text>
</comment>
<dbReference type="EMBL" id="BAPF01000059">
    <property type="protein sequence ID" value="GBQ86637.1"/>
    <property type="molecule type" value="Genomic_DNA"/>
</dbReference>
<dbReference type="RefSeq" id="WP_061505793.1">
    <property type="nucleotide sequence ID" value="NZ_BAPF01000059.1"/>
</dbReference>
<name>A0ABQ0Q1A7_9PROT</name>
<sequence>MEHGAQFIMLFYGQKDDAQNFVHELNAARSDLKGSPQSLQDYGAPPTPRGQTVTPTGMISFRNHYFSKDEEYQLAEKISKAFPDIIVNFMIVDDSVAEASSFIMNSGDTGPNGSPSVHLRGGAWAPVAGATIRGEDFIKAYGPDKSIGRVQSVLEEKGAQAISSAINSARIRKIHARWEAYSVSPERDLFTKLHLEALKHSIIFPSVEERLSPIIAEVISVASSKGYADADSYLNSLSSPDMSPDYAAALAEQYEDDPDQDYSTLVAQSLQAINEDAHGLPASALLRVLGGKIADARLKGKEMREEQEPKPEMDLSP</sequence>
<keyword evidence="3" id="KW-1185">Reference proteome</keyword>
<organism evidence="2 3">
    <name type="scientific">Acetobacter malorum DSM 14337</name>
    <dbReference type="NCBI Taxonomy" id="1307910"/>
    <lineage>
        <taxon>Bacteria</taxon>
        <taxon>Pseudomonadati</taxon>
        <taxon>Pseudomonadota</taxon>
        <taxon>Alphaproteobacteria</taxon>
        <taxon>Acetobacterales</taxon>
        <taxon>Acetobacteraceae</taxon>
        <taxon>Acetobacter</taxon>
    </lineage>
</organism>
<proteinExistence type="predicted"/>
<evidence type="ECO:0000256" key="1">
    <source>
        <dbReference type="SAM" id="MobiDB-lite"/>
    </source>
</evidence>
<evidence type="ECO:0000313" key="2">
    <source>
        <dbReference type="EMBL" id="GBQ86637.1"/>
    </source>
</evidence>
<accession>A0ABQ0Q1A7</accession>